<sequence length="154" mass="18485">MKYRNRHPKQLKKSINLKLKAKDNGYLEKGMNYVATEVDLQDYFKLKHKIMRKNIPYKSIQQISIKIKEEFANIAYVQTSLCNDVMIKPSLMSVEDLYNAEKRREILYFQNMLADAGNIYKNYLLKMEYKLDDDMSYKENAVFARLYFEFIYTI</sequence>
<protein>
    <submittedName>
        <fullName evidence="1">Uncharacterized protein</fullName>
    </submittedName>
</protein>
<gene>
    <name evidence="1" type="ORF">FpNV_021</name>
</gene>
<organism evidence="1">
    <name type="scientific">Faxonius propinquus nudivirus</name>
    <dbReference type="NCBI Taxonomy" id="3139431"/>
    <lineage>
        <taxon>Viruses</taxon>
        <taxon>Viruses incertae sedis</taxon>
        <taxon>Naldaviricetes</taxon>
        <taxon>Lefavirales</taxon>
        <taxon>Nudiviridae</taxon>
    </lineage>
</organism>
<evidence type="ECO:0000313" key="1">
    <source>
        <dbReference type="EMBL" id="XCH39266.1"/>
    </source>
</evidence>
<reference evidence="1" key="1">
    <citation type="submission" date="2024-06" db="EMBL/GenBank/DDBJ databases">
        <title>North American crayfish harbour diverse members of the Nudiviridae.</title>
        <authorList>
            <person name="Stratton C."/>
            <person name="Bojko J."/>
        </authorList>
    </citation>
    <scope>NUCLEOTIDE SEQUENCE</scope>
    <source>
        <strain evidence="1">142H</strain>
    </source>
</reference>
<accession>A0AAU8GCW2</accession>
<dbReference type="EMBL" id="PP955094">
    <property type="protein sequence ID" value="XCH39266.1"/>
    <property type="molecule type" value="Genomic_DNA"/>
</dbReference>
<proteinExistence type="predicted"/>
<name>A0AAU8GCW2_9VIRU</name>